<evidence type="ECO:0000256" key="1">
    <source>
        <dbReference type="ARBA" id="ARBA00010456"/>
    </source>
</evidence>
<dbReference type="PANTHER" id="PTHR43691:SF11">
    <property type="entry name" value="FI09636P-RELATED"/>
    <property type="match status" value="1"/>
</dbReference>
<dbReference type="GO" id="GO:0016763">
    <property type="term" value="F:pentosyltransferase activity"/>
    <property type="evidence" value="ECO:0007669"/>
    <property type="project" value="InterPro"/>
</dbReference>
<dbReference type="AlphaFoldDB" id="A0A6J6PZS1"/>
<name>A0A6J6PZS1_9ZZZZ</name>
<dbReference type="SUPFAM" id="SSF53167">
    <property type="entry name" value="Purine and uridine phosphorylases"/>
    <property type="match status" value="1"/>
</dbReference>
<dbReference type="Gene3D" id="3.40.50.1580">
    <property type="entry name" value="Nucleoside phosphorylase domain"/>
    <property type="match status" value="1"/>
</dbReference>
<evidence type="ECO:0000313" key="7">
    <source>
        <dbReference type="EMBL" id="CAB4844897.1"/>
    </source>
</evidence>
<sequence>MAAEIVDKMSIGTTGVQYHVGVKEGDISDIVLMPGDPFRVQLIADRLENAVEVAHKREYRTVTGYYKGRKITACSSGMGCPSTAIGVEELARVGGRVFIRVGSTAATQAHINVGDLVISEGSFRNDGTTAAYVPAGFPAVPDFELTLALINAGKDLSVEKGFAVHSGINATDDAFYAETPEWIAQMEKMGLTNVEMESSALFIVARLRGLRAAMVCAVSANLVTNDVVYGRPNTRLAVGWEHSIDVALEAVHRMGI</sequence>
<dbReference type="PANTHER" id="PTHR43691">
    <property type="entry name" value="URIDINE PHOSPHORYLASE"/>
    <property type="match status" value="1"/>
</dbReference>
<evidence type="ECO:0000313" key="5">
    <source>
        <dbReference type="EMBL" id="CAB4686957.1"/>
    </source>
</evidence>
<protein>
    <submittedName>
        <fullName evidence="6">Unannotated protein</fullName>
    </submittedName>
</protein>
<reference evidence="6" key="1">
    <citation type="submission" date="2020-05" db="EMBL/GenBank/DDBJ databases">
        <authorList>
            <person name="Chiriac C."/>
            <person name="Salcher M."/>
            <person name="Ghai R."/>
            <person name="Kavagutti S V."/>
        </authorList>
    </citation>
    <scope>NUCLEOTIDE SEQUENCE</scope>
</reference>
<feature type="domain" description="Nucleoside phosphorylase" evidence="4">
    <location>
        <begin position="29"/>
        <end position="223"/>
    </location>
</feature>
<dbReference type="InterPro" id="IPR035994">
    <property type="entry name" value="Nucleoside_phosphorylase_sf"/>
</dbReference>
<dbReference type="EMBL" id="CAFBRC010000107">
    <property type="protein sequence ID" value="CAB5077666.1"/>
    <property type="molecule type" value="Genomic_DNA"/>
</dbReference>
<dbReference type="PROSITE" id="PS01232">
    <property type="entry name" value="PNP_UDP_1"/>
    <property type="match status" value="1"/>
</dbReference>
<gene>
    <name evidence="5" type="ORF">UFOPK2342_01530</name>
    <name evidence="6" type="ORF">UFOPK2423_01225</name>
    <name evidence="7" type="ORF">UFOPK3266_01271</name>
    <name evidence="8" type="ORF">UFOPK4367_01309</name>
</gene>
<organism evidence="6">
    <name type="scientific">freshwater metagenome</name>
    <dbReference type="NCBI Taxonomy" id="449393"/>
    <lineage>
        <taxon>unclassified sequences</taxon>
        <taxon>metagenomes</taxon>
        <taxon>ecological metagenomes</taxon>
    </lineage>
</organism>
<evidence type="ECO:0000313" key="6">
    <source>
        <dbReference type="EMBL" id="CAB4702038.1"/>
    </source>
</evidence>
<dbReference type="GO" id="GO:0009164">
    <property type="term" value="P:nucleoside catabolic process"/>
    <property type="evidence" value="ECO:0007669"/>
    <property type="project" value="UniProtKB-ARBA"/>
</dbReference>
<dbReference type="InterPro" id="IPR000845">
    <property type="entry name" value="Nucleoside_phosphorylase_d"/>
</dbReference>
<keyword evidence="3" id="KW-0808">Transferase</keyword>
<proteinExistence type="inferred from homology"/>
<dbReference type="InterPro" id="IPR018016">
    <property type="entry name" value="Nucleoside_phosphorylase_CS"/>
</dbReference>
<dbReference type="EMBL" id="CAFBAA010000038">
    <property type="protein sequence ID" value="CAB4844897.1"/>
    <property type="molecule type" value="Genomic_DNA"/>
</dbReference>
<dbReference type="GO" id="GO:0005829">
    <property type="term" value="C:cytosol"/>
    <property type="evidence" value="ECO:0007669"/>
    <property type="project" value="TreeGrafter"/>
</dbReference>
<evidence type="ECO:0000313" key="8">
    <source>
        <dbReference type="EMBL" id="CAB5077666.1"/>
    </source>
</evidence>
<comment type="similarity">
    <text evidence="1">Belongs to the PNP/UDP phosphorylase family.</text>
</comment>
<evidence type="ECO:0000259" key="4">
    <source>
        <dbReference type="Pfam" id="PF01048"/>
    </source>
</evidence>
<dbReference type="Pfam" id="PF01048">
    <property type="entry name" value="PNP_UDP_1"/>
    <property type="match status" value="1"/>
</dbReference>
<dbReference type="CDD" id="cd17767">
    <property type="entry name" value="UP_EcUdp-like"/>
    <property type="match status" value="1"/>
</dbReference>
<keyword evidence="2" id="KW-0328">Glycosyltransferase</keyword>
<accession>A0A6J6PZS1</accession>
<evidence type="ECO:0000256" key="3">
    <source>
        <dbReference type="ARBA" id="ARBA00022679"/>
    </source>
</evidence>
<evidence type="ECO:0000256" key="2">
    <source>
        <dbReference type="ARBA" id="ARBA00022676"/>
    </source>
</evidence>
<dbReference type="EMBL" id="CAEZXB010000043">
    <property type="protein sequence ID" value="CAB4686957.1"/>
    <property type="molecule type" value="Genomic_DNA"/>
</dbReference>
<dbReference type="EMBL" id="CAEZXN010000031">
    <property type="protein sequence ID" value="CAB4702038.1"/>
    <property type="molecule type" value="Genomic_DNA"/>
</dbReference>